<dbReference type="Proteomes" id="UP000275408">
    <property type="component" value="Unassembled WGS sequence"/>
</dbReference>
<protein>
    <submittedName>
        <fullName evidence="1">Uncharacterized protein</fullName>
    </submittedName>
</protein>
<name>A0A3M6TC17_POCDA</name>
<gene>
    <name evidence="1" type="ORF">pdam_00025626</name>
</gene>
<sequence length="23" mass="2499">MGRVVLITILAMLITVSVISKKL</sequence>
<keyword evidence="2" id="KW-1185">Reference proteome</keyword>
<accession>A0A3M6TC17</accession>
<proteinExistence type="predicted"/>
<evidence type="ECO:0000313" key="2">
    <source>
        <dbReference type="Proteomes" id="UP000275408"/>
    </source>
</evidence>
<comment type="caution">
    <text evidence="1">The sequence shown here is derived from an EMBL/GenBank/DDBJ whole genome shotgun (WGS) entry which is preliminary data.</text>
</comment>
<reference evidence="1 2" key="1">
    <citation type="journal article" date="2018" name="Sci. Rep.">
        <title>Comparative analysis of the Pocillopora damicornis genome highlights role of immune system in coral evolution.</title>
        <authorList>
            <person name="Cunning R."/>
            <person name="Bay R.A."/>
            <person name="Gillette P."/>
            <person name="Baker A.C."/>
            <person name="Traylor-Knowles N."/>
        </authorList>
    </citation>
    <scope>NUCLEOTIDE SEQUENCE [LARGE SCALE GENOMIC DNA]</scope>
    <source>
        <strain evidence="1">RSMAS</strain>
        <tissue evidence="1">Whole animal</tissue>
    </source>
</reference>
<dbReference type="AlphaFoldDB" id="A0A3M6TC17"/>
<organism evidence="1 2">
    <name type="scientific">Pocillopora damicornis</name>
    <name type="common">Cauliflower coral</name>
    <name type="synonym">Millepora damicornis</name>
    <dbReference type="NCBI Taxonomy" id="46731"/>
    <lineage>
        <taxon>Eukaryota</taxon>
        <taxon>Metazoa</taxon>
        <taxon>Cnidaria</taxon>
        <taxon>Anthozoa</taxon>
        <taxon>Hexacorallia</taxon>
        <taxon>Scleractinia</taxon>
        <taxon>Astrocoeniina</taxon>
        <taxon>Pocilloporidae</taxon>
        <taxon>Pocillopora</taxon>
    </lineage>
</organism>
<evidence type="ECO:0000313" key="1">
    <source>
        <dbReference type="EMBL" id="RMX38957.1"/>
    </source>
</evidence>
<dbReference type="EMBL" id="RCHS01003910">
    <property type="protein sequence ID" value="RMX38957.1"/>
    <property type="molecule type" value="Genomic_DNA"/>
</dbReference>